<comment type="caution">
    <text evidence="1">The sequence shown here is derived from an EMBL/GenBank/DDBJ whole genome shotgun (WGS) entry which is preliminary data.</text>
</comment>
<gene>
    <name evidence="1" type="ORF">J2125_003933</name>
</gene>
<protein>
    <submittedName>
        <fullName evidence="1">Uncharacterized protein</fullName>
    </submittedName>
</protein>
<proteinExistence type="predicted"/>
<dbReference type="RefSeq" id="WP_276325203.1">
    <property type="nucleotide sequence ID" value="NZ_JAGGMQ010000001.1"/>
</dbReference>
<dbReference type="Proteomes" id="UP001195624">
    <property type="component" value="Unassembled WGS sequence"/>
</dbReference>
<sequence length="41" mass="4448">MAKQCGASWYWSLESWQNFPSSVIPARSGDSGHSAYAVITA</sequence>
<reference evidence="2" key="1">
    <citation type="submission" date="2023-07" db="EMBL/GenBank/DDBJ databases">
        <title>Genome mining of underrepresented organisms for secondary metabolites.</title>
        <authorList>
            <person name="D'Agostino P.M."/>
        </authorList>
    </citation>
    <scope>NUCLEOTIDE SEQUENCE [LARGE SCALE GENOMIC DNA]</scope>
    <source>
        <strain evidence="2">WS4403</strain>
    </source>
</reference>
<keyword evidence="2" id="KW-1185">Reference proteome</keyword>
<evidence type="ECO:0000313" key="2">
    <source>
        <dbReference type="Proteomes" id="UP001195624"/>
    </source>
</evidence>
<name>A0ABS4PF72_9GAMM</name>
<dbReference type="EMBL" id="JAGGMQ010000001">
    <property type="protein sequence ID" value="MBP2170741.1"/>
    <property type="molecule type" value="Genomic_DNA"/>
</dbReference>
<accession>A0ABS4PF72</accession>
<evidence type="ECO:0000313" key="1">
    <source>
        <dbReference type="EMBL" id="MBP2170741.1"/>
    </source>
</evidence>
<organism evidence="1 2">
    <name type="scientific">Winslowiella toletana</name>
    <dbReference type="NCBI Taxonomy" id="92490"/>
    <lineage>
        <taxon>Bacteria</taxon>
        <taxon>Pseudomonadati</taxon>
        <taxon>Pseudomonadota</taxon>
        <taxon>Gammaproteobacteria</taxon>
        <taxon>Enterobacterales</taxon>
        <taxon>Erwiniaceae</taxon>
        <taxon>Winslowiella</taxon>
    </lineage>
</organism>